<organism evidence="1">
    <name type="scientific">Arundo donax</name>
    <name type="common">Giant reed</name>
    <name type="synonym">Donax arundinaceus</name>
    <dbReference type="NCBI Taxonomy" id="35708"/>
    <lineage>
        <taxon>Eukaryota</taxon>
        <taxon>Viridiplantae</taxon>
        <taxon>Streptophyta</taxon>
        <taxon>Embryophyta</taxon>
        <taxon>Tracheophyta</taxon>
        <taxon>Spermatophyta</taxon>
        <taxon>Magnoliopsida</taxon>
        <taxon>Liliopsida</taxon>
        <taxon>Poales</taxon>
        <taxon>Poaceae</taxon>
        <taxon>PACMAD clade</taxon>
        <taxon>Arundinoideae</taxon>
        <taxon>Arundineae</taxon>
        <taxon>Arundo</taxon>
    </lineage>
</organism>
<protein>
    <submittedName>
        <fullName evidence="1">Uncharacterized protein</fullName>
    </submittedName>
</protein>
<reference evidence="1" key="1">
    <citation type="submission" date="2014-09" db="EMBL/GenBank/DDBJ databases">
        <authorList>
            <person name="Magalhaes I.L.F."/>
            <person name="Oliveira U."/>
            <person name="Santos F.R."/>
            <person name="Vidigal T.H.D.A."/>
            <person name="Brescovit A.D."/>
            <person name="Santos A.J."/>
        </authorList>
    </citation>
    <scope>NUCLEOTIDE SEQUENCE</scope>
    <source>
        <tissue evidence="1">Shoot tissue taken approximately 20 cm above the soil surface</tissue>
    </source>
</reference>
<name>A0A0A8XP84_ARUDO</name>
<dbReference type="AlphaFoldDB" id="A0A0A8XP84"/>
<dbReference type="EMBL" id="GBRH01282341">
    <property type="protein sequence ID" value="JAD15554.1"/>
    <property type="molecule type" value="Transcribed_RNA"/>
</dbReference>
<reference evidence="1" key="2">
    <citation type="journal article" date="2015" name="Data Brief">
        <title>Shoot transcriptome of the giant reed, Arundo donax.</title>
        <authorList>
            <person name="Barrero R.A."/>
            <person name="Guerrero F.D."/>
            <person name="Moolhuijzen P."/>
            <person name="Goolsby J.A."/>
            <person name="Tidwell J."/>
            <person name="Bellgard S.E."/>
            <person name="Bellgard M.I."/>
        </authorList>
    </citation>
    <scope>NUCLEOTIDE SEQUENCE</scope>
    <source>
        <tissue evidence="1">Shoot tissue taken approximately 20 cm above the soil surface</tissue>
    </source>
</reference>
<sequence>MNSLAAIFYNSEIYCPQPSEH</sequence>
<accession>A0A0A8XP84</accession>
<proteinExistence type="predicted"/>
<evidence type="ECO:0000313" key="1">
    <source>
        <dbReference type="EMBL" id="JAD15554.1"/>
    </source>
</evidence>